<dbReference type="SUPFAM" id="SSF48371">
    <property type="entry name" value="ARM repeat"/>
    <property type="match status" value="1"/>
</dbReference>
<evidence type="ECO:0000313" key="4">
    <source>
        <dbReference type="EMBL" id="PVD29470.1"/>
    </source>
</evidence>
<feature type="compositionally biased region" description="Polar residues" evidence="2">
    <location>
        <begin position="454"/>
        <end position="463"/>
    </location>
</feature>
<proteinExistence type="inferred from homology"/>
<dbReference type="Proteomes" id="UP000245119">
    <property type="component" value="Linkage Group LG5"/>
</dbReference>
<evidence type="ECO:0000259" key="3">
    <source>
        <dbReference type="Pfam" id="PF19314"/>
    </source>
</evidence>
<evidence type="ECO:0000256" key="2">
    <source>
        <dbReference type="SAM" id="MobiDB-lite"/>
    </source>
</evidence>
<dbReference type="Pfam" id="PF10257">
    <property type="entry name" value="RAI16-like"/>
    <property type="match status" value="1"/>
</dbReference>
<feature type="domain" description="FHF complex subunit HOOK-interacting protein C-terminal" evidence="3">
    <location>
        <begin position="574"/>
        <end position="666"/>
    </location>
</feature>
<protein>
    <recommendedName>
        <fullName evidence="3">FHF complex subunit HOOK-interacting protein C-terminal domain-containing protein</fullName>
    </recommendedName>
</protein>
<dbReference type="STRING" id="400727.A0A2T7P7S3"/>
<dbReference type="OrthoDB" id="5350595at2759"/>
<dbReference type="InterPro" id="IPR019384">
    <property type="entry name" value="FHIP"/>
</dbReference>
<accession>A0A2T7P7S3</accession>
<comment type="caution">
    <text evidence="4">The sequence shown here is derived from an EMBL/GenBank/DDBJ whole genome shotgun (WGS) entry which is preliminary data.</text>
</comment>
<keyword evidence="5" id="KW-1185">Reference proteome</keyword>
<organism evidence="4 5">
    <name type="scientific">Pomacea canaliculata</name>
    <name type="common">Golden apple snail</name>
    <dbReference type="NCBI Taxonomy" id="400727"/>
    <lineage>
        <taxon>Eukaryota</taxon>
        <taxon>Metazoa</taxon>
        <taxon>Spiralia</taxon>
        <taxon>Lophotrochozoa</taxon>
        <taxon>Mollusca</taxon>
        <taxon>Gastropoda</taxon>
        <taxon>Caenogastropoda</taxon>
        <taxon>Architaenioglossa</taxon>
        <taxon>Ampullarioidea</taxon>
        <taxon>Ampullariidae</taxon>
        <taxon>Pomacea</taxon>
    </lineage>
</organism>
<gene>
    <name evidence="4" type="ORF">C0Q70_08721</name>
</gene>
<dbReference type="Pfam" id="PF19314">
    <property type="entry name" value="DUF5917"/>
    <property type="match status" value="1"/>
</dbReference>
<comment type="similarity">
    <text evidence="1">Belongs to the FHIP family.</text>
</comment>
<dbReference type="PANTHER" id="PTHR21705:SF12">
    <property type="entry name" value="FHF COMPLEX SUBUNIT HOOK-INTERACTING PROTEIN C-TERMINAL DOMAIN-CONTAINING PROTEIN"/>
    <property type="match status" value="1"/>
</dbReference>
<dbReference type="AlphaFoldDB" id="A0A2T7P7S3"/>
<dbReference type="PANTHER" id="PTHR21705">
    <property type="entry name" value="RAI16 PROTEIN-RELATED"/>
    <property type="match status" value="1"/>
</dbReference>
<evidence type="ECO:0000313" key="5">
    <source>
        <dbReference type="Proteomes" id="UP000245119"/>
    </source>
</evidence>
<feature type="region of interest" description="Disordered" evidence="2">
    <location>
        <begin position="454"/>
        <end position="501"/>
    </location>
</feature>
<feature type="compositionally biased region" description="Polar residues" evidence="2">
    <location>
        <begin position="477"/>
        <end position="486"/>
    </location>
</feature>
<dbReference type="InterPro" id="IPR045669">
    <property type="entry name" value="FHIP_C"/>
</dbReference>
<dbReference type="InterPro" id="IPR045668">
    <property type="entry name" value="FHIP_KELAA_motif"/>
</dbReference>
<dbReference type="InterPro" id="IPR016024">
    <property type="entry name" value="ARM-type_fold"/>
</dbReference>
<sequence length="708" mass="79358">MFSKITNLIQQAVDTFSTNVTPQEEFVYHWKCVTGYFVDNKDGRKRIEETAIGGHVDRMLEILQHEETEAVEVGTTGPCLEYLLQHRILDTLCTLGRTDQPPGMKQVVLAFFTRLLSRLRHPLLPHINVYRAVQRLVKACGEVKAAPTEKEEIEFLCTVCAKIKSDPYLVNFFLENSPNRRRDEKGEAIKGDAVTSPPKTGNSASLQFGLVDALITLAQSEDAWVAVKACEGLMLCASLPEPTAAACLVERTDFCQFLAHRLVTLYSALPISVTPSLIEGVEAKWGFDTVGEKEEEQGFVGRRRVVAFLSWLDYVDRVAEAANPTVAIALSRQVAQELFQSQIEPALLQTAEAGIIVATAYLTRFLRTVCSEALLRELTYFMLGNERTPESVGEKEPVLRYRLLERCNHLSEEVCLVTLRLFDTLLQKEEEHIFHSMVLRNLLGRNYLKTADNQEGQAPSVGQGSAAGPVEALPEGESQTSPTADSSDLAPHLLPDAVPPSPTRAEVHKIVNSFLYLLPEEAKSSYETADSSYDMYLKDAHKQYAGLEAMCKGWGWPTRVKQYPEEFKQQTFFEGSFLRMLFNKLDGMLDQSHAVNLLVTGLAARLALIPHPVLHEFLLDPFLPIAPGVHTLFTKLTKVSNDLRSHMKCEPDFCQKLLLARKQLLGITYNIQRFEEQSRYEAVIVLEEFCKELSAIAFVKHHAAIIKS</sequence>
<name>A0A2T7P7S3_POMCA</name>
<dbReference type="Pfam" id="PF19311">
    <property type="entry name" value="KELAA"/>
    <property type="match status" value="1"/>
</dbReference>
<dbReference type="EMBL" id="PZQS01000005">
    <property type="protein sequence ID" value="PVD29470.1"/>
    <property type="molecule type" value="Genomic_DNA"/>
</dbReference>
<evidence type="ECO:0000256" key="1">
    <source>
        <dbReference type="ARBA" id="ARBA00024336"/>
    </source>
</evidence>
<reference evidence="4 5" key="1">
    <citation type="submission" date="2018-04" db="EMBL/GenBank/DDBJ databases">
        <title>The genome of golden apple snail Pomacea canaliculata provides insight into stress tolerance and invasive adaptation.</title>
        <authorList>
            <person name="Liu C."/>
            <person name="Liu B."/>
            <person name="Ren Y."/>
            <person name="Zhang Y."/>
            <person name="Wang H."/>
            <person name="Li S."/>
            <person name="Jiang F."/>
            <person name="Yin L."/>
            <person name="Zhang G."/>
            <person name="Qian W."/>
            <person name="Fan W."/>
        </authorList>
    </citation>
    <scope>NUCLEOTIDE SEQUENCE [LARGE SCALE GENOMIC DNA]</scope>
    <source>
        <strain evidence="4">SZHN2017</strain>
        <tissue evidence="4">Muscle</tissue>
    </source>
</reference>